<organism evidence="2">
    <name type="scientific">Leucothrix mucor</name>
    <dbReference type="NCBI Taxonomy" id="45248"/>
    <lineage>
        <taxon>Bacteria</taxon>
        <taxon>Pseudomonadati</taxon>
        <taxon>Pseudomonadota</taxon>
        <taxon>Gammaproteobacteria</taxon>
        <taxon>Thiotrichales</taxon>
        <taxon>Thiotrichaceae</taxon>
        <taxon>Leucothrix</taxon>
    </lineage>
</organism>
<dbReference type="InterPro" id="IPR036873">
    <property type="entry name" value="Rhodanese-like_dom_sf"/>
</dbReference>
<dbReference type="Gene3D" id="3.40.250.10">
    <property type="entry name" value="Rhodanese-like domain"/>
    <property type="match status" value="1"/>
</dbReference>
<dbReference type="Pfam" id="PF00581">
    <property type="entry name" value="Rhodanese"/>
    <property type="match status" value="1"/>
</dbReference>
<dbReference type="PANTHER" id="PTHR43031">
    <property type="entry name" value="FAD-DEPENDENT OXIDOREDUCTASE"/>
    <property type="match status" value="1"/>
</dbReference>
<accession>A0A7V2SY45</accession>
<dbReference type="PROSITE" id="PS50206">
    <property type="entry name" value="RHODANESE_3"/>
    <property type="match status" value="1"/>
</dbReference>
<dbReference type="Proteomes" id="UP000885750">
    <property type="component" value="Unassembled WGS sequence"/>
</dbReference>
<reference evidence="2" key="1">
    <citation type="journal article" date="2020" name="mSystems">
        <title>Genome- and Community-Level Interaction Insights into Carbon Utilization and Element Cycling Functions of Hydrothermarchaeota in Hydrothermal Sediment.</title>
        <authorList>
            <person name="Zhou Z."/>
            <person name="Liu Y."/>
            <person name="Xu W."/>
            <person name="Pan J."/>
            <person name="Luo Z.H."/>
            <person name="Li M."/>
        </authorList>
    </citation>
    <scope>NUCLEOTIDE SEQUENCE [LARGE SCALE GENOMIC DNA]</scope>
    <source>
        <strain evidence="2">HyVt-493</strain>
    </source>
</reference>
<evidence type="ECO:0000259" key="1">
    <source>
        <dbReference type="PROSITE" id="PS50206"/>
    </source>
</evidence>
<dbReference type="InterPro" id="IPR050229">
    <property type="entry name" value="GlpE_sulfurtransferase"/>
</dbReference>
<dbReference type="SUPFAM" id="SSF52821">
    <property type="entry name" value="Rhodanese/Cell cycle control phosphatase"/>
    <property type="match status" value="1"/>
</dbReference>
<gene>
    <name evidence="2" type="ORF">ENJ51_00150</name>
</gene>
<dbReference type="AlphaFoldDB" id="A0A7V2SY45"/>
<name>A0A7V2SY45_LEUMU</name>
<dbReference type="EMBL" id="DRMS01000005">
    <property type="protein sequence ID" value="HFC91202.1"/>
    <property type="molecule type" value="Genomic_DNA"/>
</dbReference>
<dbReference type="PANTHER" id="PTHR43031:SF17">
    <property type="entry name" value="SULFURTRANSFERASE YTWF-RELATED"/>
    <property type="match status" value="1"/>
</dbReference>
<dbReference type="InterPro" id="IPR001763">
    <property type="entry name" value="Rhodanese-like_dom"/>
</dbReference>
<proteinExistence type="predicted"/>
<feature type="domain" description="Rhodanese" evidence="1">
    <location>
        <begin position="19"/>
        <end position="107"/>
    </location>
</feature>
<dbReference type="SMART" id="SM00450">
    <property type="entry name" value="RHOD"/>
    <property type="match status" value="1"/>
</dbReference>
<evidence type="ECO:0000313" key="2">
    <source>
        <dbReference type="EMBL" id="HFC91202.1"/>
    </source>
</evidence>
<protein>
    <submittedName>
        <fullName evidence="2">Sulfurtransferase</fullName>
    </submittedName>
</protein>
<sequence>MNPSSTELTVSDLLKLRNSHQDYLLLDIRETEETMICTFPDTVHIRMHQIPSSWATLPQDKQIIVFCHYGTRSRMVVEFLQQQGLMNTINLAGGIDAWAIEIEPTMERY</sequence>
<comment type="caution">
    <text evidence="2">The sequence shown here is derived from an EMBL/GenBank/DDBJ whole genome shotgun (WGS) entry which is preliminary data.</text>
</comment>